<keyword evidence="10" id="KW-0407">Ion channel</keyword>
<dbReference type="Pfam" id="PF00520">
    <property type="entry name" value="Ion_trans"/>
    <property type="match status" value="1"/>
</dbReference>
<feature type="transmembrane region" description="Helical" evidence="11">
    <location>
        <begin position="120"/>
        <end position="141"/>
    </location>
</feature>
<evidence type="ECO:0000256" key="1">
    <source>
        <dbReference type="ARBA" id="ARBA00004141"/>
    </source>
</evidence>
<evidence type="ECO:0000256" key="7">
    <source>
        <dbReference type="ARBA" id="ARBA00022989"/>
    </source>
</evidence>
<dbReference type="EMBL" id="BAABLF010000013">
    <property type="protein sequence ID" value="GAA5192220.1"/>
    <property type="molecule type" value="Genomic_DNA"/>
</dbReference>
<keyword evidence="9 11" id="KW-0472">Membrane</keyword>
<feature type="domain" description="Ion transport" evidence="12">
    <location>
        <begin position="13"/>
        <end position="210"/>
    </location>
</feature>
<dbReference type="PRINTS" id="PR00169">
    <property type="entry name" value="KCHANNEL"/>
</dbReference>
<keyword evidence="2" id="KW-0813">Transport</keyword>
<dbReference type="InterPro" id="IPR005821">
    <property type="entry name" value="Ion_trans_dom"/>
</dbReference>
<keyword evidence="8" id="KW-0406">Ion transport</keyword>
<evidence type="ECO:0000256" key="3">
    <source>
        <dbReference type="ARBA" id="ARBA00022538"/>
    </source>
</evidence>
<keyword evidence="3" id="KW-0633">Potassium transport</keyword>
<name>A0ABP9S8U4_9GAMM</name>
<organism evidence="13 14">
    <name type="scientific">Ferrimonas gelatinilytica</name>
    <dbReference type="NCBI Taxonomy" id="1255257"/>
    <lineage>
        <taxon>Bacteria</taxon>
        <taxon>Pseudomonadati</taxon>
        <taxon>Pseudomonadota</taxon>
        <taxon>Gammaproteobacteria</taxon>
        <taxon>Alteromonadales</taxon>
        <taxon>Ferrimonadaceae</taxon>
        <taxon>Ferrimonas</taxon>
    </lineage>
</organism>
<feature type="transmembrane region" description="Helical" evidence="11">
    <location>
        <begin position="12"/>
        <end position="30"/>
    </location>
</feature>
<dbReference type="PANTHER" id="PTHR11537:SF254">
    <property type="entry name" value="POTASSIUM VOLTAGE-GATED CHANNEL PROTEIN SHAB"/>
    <property type="match status" value="1"/>
</dbReference>
<feature type="transmembrane region" description="Helical" evidence="11">
    <location>
        <begin position="181"/>
        <end position="206"/>
    </location>
</feature>
<feature type="transmembrane region" description="Helical" evidence="11">
    <location>
        <begin position="156"/>
        <end position="174"/>
    </location>
</feature>
<keyword evidence="6" id="KW-0630">Potassium</keyword>
<keyword evidence="7 11" id="KW-1133">Transmembrane helix</keyword>
<evidence type="ECO:0000256" key="11">
    <source>
        <dbReference type="SAM" id="Phobius"/>
    </source>
</evidence>
<dbReference type="RefSeq" id="WP_345317006.1">
    <property type="nucleotide sequence ID" value="NZ_BAABLF010000013.1"/>
</dbReference>
<dbReference type="InterPro" id="IPR028325">
    <property type="entry name" value="VG_K_chnl"/>
</dbReference>
<evidence type="ECO:0000256" key="9">
    <source>
        <dbReference type="ARBA" id="ARBA00023136"/>
    </source>
</evidence>
<dbReference type="Gene3D" id="1.10.287.70">
    <property type="match status" value="1"/>
</dbReference>
<evidence type="ECO:0000256" key="2">
    <source>
        <dbReference type="ARBA" id="ARBA00022448"/>
    </source>
</evidence>
<evidence type="ECO:0000259" key="12">
    <source>
        <dbReference type="Pfam" id="PF00520"/>
    </source>
</evidence>
<comment type="caution">
    <text evidence="13">The sequence shown here is derived from an EMBL/GenBank/DDBJ whole genome shotgun (WGS) entry which is preliminary data.</text>
</comment>
<evidence type="ECO:0000256" key="8">
    <source>
        <dbReference type="ARBA" id="ARBA00023065"/>
    </source>
</evidence>
<sequence>MKKETLTPKELGLMLLSLIAVIVVLTIAFSDPDAKLTQLLLMVDMIICLIFLTNFFYDLIRSDDRWHYVRTHWIDLVASIPAIETLRYARIFQVLRVFRLIRMSRSVLIPLLKQRQQTTLTGLMLAMVTIITLSAVLILIVEDKAPGANIDSAEAAMWWALVTMSTVGYGDYYPVTSEGRLIGAIVILCGVSFFGVVAGFLASLFVSQDTQDTQDENLPRLNQLEREHKLLIQEIQALRRELRQAPRQDSDSS</sequence>
<dbReference type="PANTHER" id="PTHR11537">
    <property type="entry name" value="VOLTAGE-GATED POTASSIUM CHANNEL"/>
    <property type="match status" value="1"/>
</dbReference>
<evidence type="ECO:0000313" key="13">
    <source>
        <dbReference type="EMBL" id="GAA5192220.1"/>
    </source>
</evidence>
<keyword evidence="14" id="KW-1185">Reference proteome</keyword>
<evidence type="ECO:0000256" key="4">
    <source>
        <dbReference type="ARBA" id="ARBA00022692"/>
    </source>
</evidence>
<reference evidence="14" key="1">
    <citation type="journal article" date="2019" name="Int. J. Syst. Evol. Microbiol.">
        <title>The Global Catalogue of Microorganisms (GCM) 10K type strain sequencing project: providing services to taxonomists for standard genome sequencing and annotation.</title>
        <authorList>
            <consortium name="The Broad Institute Genomics Platform"/>
            <consortium name="The Broad Institute Genome Sequencing Center for Infectious Disease"/>
            <person name="Wu L."/>
            <person name="Ma J."/>
        </authorList>
    </citation>
    <scope>NUCLEOTIDE SEQUENCE [LARGE SCALE GENOMIC DNA]</scope>
    <source>
        <strain evidence="14">JCM 18720</strain>
    </source>
</reference>
<comment type="subcellular location">
    <subcellularLocation>
        <location evidence="1">Membrane</location>
        <topology evidence="1">Multi-pass membrane protein</topology>
    </subcellularLocation>
</comment>
<dbReference type="SUPFAM" id="SSF81324">
    <property type="entry name" value="Voltage-gated potassium channels"/>
    <property type="match status" value="1"/>
</dbReference>
<gene>
    <name evidence="13" type="ORF">GCM10025772_20900</name>
</gene>
<protein>
    <submittedName>
        <fullName evidence="13">Ion transporter</fullName>
    </submittedName>
</protein>
<evidence type="ECO:0000256" key="6">
    <source>
        <dbReference type="ARBA" id="ARBA00022958"/>
    </source>
</evidence>
<keyword evidence="5" id="KW-0631">Potassium channel</keyword>
<feature type="transmembrane region" description="Helical" evidence="11">
    <location>
        <begin position="36"/>
        <end position="57"/>
    </location>
</feature>
<evidence type="ECO:0000313" key="14">
    <source>
        <dbReference type="Proteomes" id="UP001501600"/>
    </source>
</evidence>
<proteinExistence type="predicted"/>
<evidence type="ECO:0000256" key="5">
    <source>
        <dbReference type="ARBA" id="ARBA00022826"/>
    </source>
</evidence>
<evidence type="ECO:0000256" key="10">
    <source>
        <dbReference type="ARBA" id="ARBA00023303"/>
    </source>
</evidence>
<accession>A0ABP9S8U4</accession>
<keyword evidence="4 11" id="KW-0812">Transmembrane</keyword>
<dbReference type="Proteomes" id="UP001501600">
    <property type="component" value="Unassembled WGS sequence"/>
</dbReference>